<evidence type="ECO:0000313" key="2">
    <source>
        <dbReference type="Proteomes" id="UP000735302"/>
    </source>
</evidence>
<name>A0AAV3ZJ56_9GAST</name>
<evidence type="ECO:0000313" key="1">
    <source>
        <dbReference type="EMBL" id="GFN94571.1"/>
    </source>
</evidence>
<sequence>MINIHKYIFSGVGSETPGATPSNLHSIGSGPEAVGGWLEPDPCRVSGRFARFGATAYVLNSMPVSLPDLCVSIQRQTVTERRRGPCANSPGREISVFTGVKLPSSGQ</sequence>
<gene>
    <name evidence="1" type="ORF">PoB_002107700</name>
</gene>
<keyword evidence="2" id="KW-1185">Reference proteome</keyword>
<accession>A0AAV3ZJ56</accession>
<comment type="caution">
    <text evidence="1">The sequence shown here is derived from an EMBL/GenBank/DDBJ whole genome shotgun (WGS) entry which is preliminary data.</text>
</comment>
<proteinExistence type="predicted"/>
<dbReference type="EMBL" id="BLXT01002468">
    <property type="protein sequence ID" value="GFN94571.1"/>
    <property type="molecule type" value="Genomic_DNA"/>
</dbReference>
<protein>
    <submittedName>
        <fullName evidence="1">Uncharacterized protein</fullName>
    </submittedName>
</protein>
<reference evidence="1 2" key="1">
    <citation type="journal article" date="2021" name="Elife">
        <title>Chloroplast acquisition without the gene transfer in kleptoplastic sea slugs, Plakobranchus ocellatus.</title>
        <authorList>
            <person name="Maeda T."/>
            <person name="Takahashi S."/>
            <person name="Yoshida T."/>
            <person name="Shimamura S."/>
            <person name="Takaki Y."/>
            <person name="Nagai Y."/>
            <person name="Toyoda A."/>
            <person name="Suzuki Y."/>
            <person name="Arimoto A."/>
            <person name="Ishii H."/>
            <person name="Satoh N."/>
            <person name="Nishiyama T."/>
            <person name="Hasebe M."/>
            <person name="Maruyama T."/>
            <person name="Minagawa J."/>
            <person name="Obokata J."/>
            <person name="Shigenobu S."/>
        </authorList>
    </citation>
    <scope>NUCLEOTIDE SEQUENCE [LARGE SCALE GENOMIC DNA]</scope>
</reference>
<dbReference type="AlphaFoldDB" id="A0AAV3ZJ56"/>
<dbReference type="Proteomes" id="UP000735302">
    <property type="component" value="Unassembled WGS sequence"/>
</dbReference>
<organism evidence="1 2">
    <name type="scientific">Plakobranchus ocellatus</name>
    <dbReference type="NCBI Taxonomy" id="259542"/>
    <lineage>
        <taxon>Eukaryota</taxon>
        <taxon>Metazoa</taxon>
        <taxon>Spiralia</taxon>
        <taxon>Lophotrochozoa</taxon>
        <taxon>Mollusca</taxon>
        <taxon>Gastropoda</taxon>
        <taxon>Heterobranchia</taxon>
        <taxon>Euthyneura</taxon>
        <taxon>Panpulmonata</taxon>
        <taxon>Sacoglossa</taxon>
        <taxon>Placobranchoidea</taxon>
        <taxon>Plakobranchidae</taxon>
        <taxon>Plakobranchus</taxon>
    </lineage>
</organism>